<evidence type="ECO:0000313" key="3">
    <source>
        <dbReference type="Proteomes" id="UP001303889"/>
    </source>
</evidence>
<protein>
    <submittedName>
        <fullName evidence="2">Uncharacterized protein</fullName>
    </submittedName>
</protein>
<feature type="region of interest" description="Disordered" evidence="1">
    <location>
        <begin position="140"/>
        <end position="160"/>
    </location>
</feature>
<reference evidence="2" key="2">
    <citation type="submission" date="2023-05" db="EMBL/GenBank/DDBJ databases">
        <authorList>
            <consortium name="Lawrence Berkeley National Laboratory"/>
            <person name="Steindorff A."/>
            <person name="Hensen N."/>
            <person name="Bonometti L."/>
            <person name="Westerberg I."/>
            <person name="Brannstrom I.O."/>
            <person name="Guillou S."/>
            <person name="Cros-Aarteil S."/>
            <person name="Calhoun S."/>
            <person name="Haridas S."/>
            <person name="Kuo A."/>
            <person name="Mondo S."/>
            <person name="Pangilinan J."/>
            <person name="Riley R."/>
            <person name="Labutti K."/>
            <person name="Andreopoulos B."/>
            <person name="Lipzen A."/>
            <person name="Chen C."/>
            <person name="Yanf M."/>
            <person name="Daum C."/>
            <person name="Ng V."/>
            <person name="Clum A."/>
            <person name="Ohm R."/>
            <person name="Martin F."/>
            <person name="Silar P."/>
            <person name="Natvig D."/>
            <person name="Lalanne C."/>
            <person name="Gautier V."/>
            <person name="Ament-Velasquez S.L."/>
            <person name="Kruys A."/>
            <person name="Hutchinson M.I."/>
            <person name="Powell A.J."/>
            <person name="Barry K."/>
            <person name="Miller A.N."/>
            <person name="Grigoriev I.V."/>
            <person name="Debuchy R."/>
            <person name="Gladieux P."/>
            <person name="Thoren M.H."/>
            <person name="Johannesson H."/>
        </authorList>
    </citation>
    <scope>NUCLEOTIDE SEQUENCE</scope>
    <source>
        <strain evidence="2">CBS 103.79</strain>
    </source>
</reference>
<name>A0AAN6RTX4_9PEZI</name>
<dbReference type="AlphaFoldDB" id="A0AAN6RTX4"/>
<proteinExistence type="predicted"/>
<feature type="compositionally biased region" description="Acidic residues" evidence="1">
    <location>
        <begin position="146"/>
        <end position="155"/>
    </location>
</feature>
<organism evidence="2 3">
    <name type="scientific">Staphylotrichum tortipilum</name>
    <dbReference type="NCBI Taxonomy" id="2831512"/>
    <lineage>
        <taxon>Eukaryota</taxon>
        <taxon>Fungi</taxon>
        <taxon>Dikarya</taxon>
        <taxon>Ascomycota</taxon>
        <taxon>Pezizomycotina</taxon>
        <taxon>Sordariomycetes</taxon>
        <taxon>Sordariomycetidae</taxon>
        <taxon>Sordariales</taxon>
        <taxon>Chaetomiaceae</taxon>
        <taxon>Staphylotrichum</taxon>
    </lineage>
</organism>
<sequence>MAASPLSALPAELVEAIVEQLCLSCVPDPAGTPACFTWTCSFPSPYNTDRARAAALAGLCLTSRRLSAPATRHLYHRPLCAPWPLLARTLLARPDLAALVCDLPLADAYRLSPTDFCPREVAEYYSAALQNRTLSSAIALPPPPGYDDDDDDPDSSETNLFTAHPNAPADLLTHLCPSLSTLHLTLHYPPAFRLPLPFPSPLLHTLTICHADTHFGLTLLAAQPLLLTCATTLRNLTLHRARRVPDLSPLTLPALASLTLRCSTISHTSFTDLLTLSPNLKRFHYEMGGPVVGDAQFTLAQAHTALEGHAPQTLEGVQFEAGENEQWAVEWGNRTELESPKLKLNQDMTINTTIHATDQITANINHGGYSK</sequence>
<reference evidence="2" key="1">
    <citation type="journal article" date="2023" name="Mol. Phylogenet. Evol.">
        <title>Genome-scale phylogeny and comparative genomics of the fungal order Sordariales.</title>
        <authorList>
            <person name="Hensen N."/>
            <person name="Bonometti L."/>
            <person name="Westerberg I."/>
            <person name="Brannstrom I.O."/>
            <person name="Guillou S."/>
            <person name="Cros-Aarteil S."/>
            <person name="Calhoun S."/>
            <person name="Haridas S."/>
            <person name="Kuo A."/>
            <person name="Mondo S."/>
            <person name="Pangilinan J."/>
            <person name="Riley R."/>
            <person name="LaButti K."/>
            <person name="Andreopoulos B."/>
            <person name="Lipzen A."/>
            <person name="Chen C."/>
            <person name="Yan M."/>
            <person name="Daum C."/>
            <person name="Ng V."/>
            <person name="Clum A."/>
            <person name="Steindorff A."/>
            <person name="Ohm R.A."/>
            <person name="Martin F."/>
            <person name="Silar P."/>
            <person name="Natvig D.O."/>
            <person name="Lalanne C."/>
            <person name="Gautier V."/>
            <person name="Ament-Velasquez S.L."/>
            <person name="Kruys A."/>
            <person name="Hutchinson M.I."/>
            <person name="Powell A.J."/>
            <person name="Barry K."/>
            <person name="Miller A.N."/>
            <person name="Grigoriev I.V."/>
            <person name="Debuchy R."/>
            <person name="Gladieux P."/>
            <person name="Hiltunen Thoren M."/>
            <person name="Johannesson H."/>
        </authorList>
    </citation>
    <scope>NUCLEOTIDE SEQUENCE</scope>
    <source>
        <strain evidence="2">CBS 103.79</strain>
    </source>
</reference>
<dbReference type="Proteomes" id="UP001303889">
    <property type="component" value="Unassembled WGS sequence"/>
</dbReference>
<keyword evidence="3" id="KW-1185">Reference proteome</keyword>
<comment type="caution">
    <text evidence="2">The sequence shown here is derived from an EMBL/GenBank/DDBJ whole genome shotgun (WGS) entry which is preliminary data.</text>
</comment>
<evidence type="ECO:0000256" key="1">
    <source>
        <dbReference type="SAM" id="MobiDB-lite"/>
    </source>
</evidence>
<dbReference type="EMBL" id="MU855456">
    <property type="protein sequence ID" value="KAK3903302.1"/>
    <property type="molecule type" value="Genomic_DNA"/>
</dbReference>
<evidence type="ECO:0000313" key="2">
    <source>
        <dbReference type="EMBL" id="KAK3903302.1"/>
    </source>
</evidence>
<gene>
    <name evidence="2" type="ORF">C8A05DRAFT_32957</name>
</gene>
<accession>A0AAN6RTX4</accession>